<dbReference type="CDD" id="cd15482">
    <property type="entry name" value="Sialidase_non-viral"/>
    <property type="match status" value="2"/>
</dbReference>
<name>A0AA35ISC0_SACMI</name>
<evidence type="ECO:0000256" key="4">
    <source>
        <dbReference type="ARBA" id="ARBA00022729"/>
    </source>
</evidence>
<feature type="signal peptide" evidence="11">
    <location>
        <begin position="1"/>
        <end position="21"/>
    </location>
</feature>
<dbReference type="GeneID" id="80919738"/>
<proteinExistence type="inferred from homology"/>
<dbReference type="InterPro" id="IPR031778">
    <property type="entry name" value="Sortilin_N"/>
</dbReference>
<dbReference type="GO" id="GO:0006895">
    <property type="term" value="P:Golgi to endosome transport"/>
    <property type="evidence" value="ECO:0007669"/>
    <property type="project" value="TreeGrafter"/>
</dbReference>
<protein>
    <recommendedName>
        <fullName evidence="12">VPS10 domain-containing protein</fullName>
    </recommendedName>
</protein>
<feature type="compositionally biased region" description="Basic and acidic residues" evidence="9">
    <location>
        <begin position="1542"/>
        <end position="1560"/>
    </location>
</feature>
<keyword evidence="3 10" id="KW-0812">Transmembrane</keyword>
<evidence type="ECO:0000313" key="14">
    <source>
        <dbReference type="Proteomes" id="UP001161438"/>
    </source>
</evidence>
<evidence type="ECO:0000256" key="11">
    <source>
        <dbReference type="SAM" id="SignalP"/>
    </source>
</evidence>
<evidence type="ECO:0000256" key="2">
    <source>
        <dbReference type="ARBA" id="ARBA00008251"/>
    </source>
</evidence>
<keyword evidence="8" id="KW-0325">Glycoprotein</keyword>
<evidence type="ECO:0000256" key="6">
    <source>
        <dbReference type="ARBA" id="ARBA00022989"/>
    </source>
</evidence>
<evidence type="ECO:0000256" key="10">
    <source>
        <dbReference type="SAM" id="Phobius"/>
    </source>
</evidence>
<dbReference type="SUPFAM" id="SSF50939">
    <property type="entry name" value="Sialidases"/>
    <property type="match status" value="1"/>
</dbReference>
<evidence type="ECO:0000256" key="1">
    <source>
        <dbReference type="ARBA" id="ARBA00004393"/>
    </source>
</evidence>
<keyword evidence="4 11" id="KW-0732">Signal</keyword>
<keyword evidence="7 10" id="KW-0472">Membrane</keyword>
<dbReference type="FunFam" id="3.30.60.270:FF:000005">
    <property type="entry name" value="Sortilin"/>
    <property type="match status" value="1"/>
</dbReference>
<sequence>MILFRALYIIWVFLLIPLFNAEEFTPKVTETISKYSVDVLSFDDSNTLIRTEDDVLKISFDAGENWKTIDEIEEPIYSVVVDPFHGHDRAFAFVKETLNFYTTDDQGKSWRLLTIQNPEDSANFYNNEITTHPTKKEYIILHYNWVEKHSDILYSTTGFYVTNDGKSFSRIKPSLEKIDRNDRSIRCDFIKSSMDSDLGSNDASIICLFRNREYIEGTDSTITKSELILSTDGGKTFKELDQFKDKSVIGYKVLKSHVVVLTQNDMYNVVSSRDIWVSNDASTFQMARTPTQLRYIRHDEIQEDSIGRIVLRTFGERNYEEKDQRGAADFLISDSQGLKFSPIDWIPNNQYGHTNVAYPQFLKGTMFAHFYPSVNIPDKESKYGRTSAREETKVSVDNGLTWSNLKVVDREHAGSFGCDITKPERCSLQTYFYDLRDMKPSTGIIMISGTVGDGNIFSWKEEKTFISRDSGLTWRLAHNSSGLYTTGDLGNIIMYMPYHSNESGGVHSKFYYSLDQGNTWGEYELTRPIYPYRLISTASDGSGSRFILEGRLILEKSSDKYIDSLNFIVYTIDFSAVFDYKSCEESDFEDWNLAEGKCFNGAKYKYRRRQQDAHCLVKKALKDVRLHETPCNSCTKFDYECSFEFARNSDGDCVPDYNLIVLSDICDKSRGKPVSVKPLQLIKGDKCKTPMTIEPVDIPCDGIPKEGSNGKEIITTENKFDFKIQFYQYFDTVADESLVMVDLRGDAYISHDGGQTIKKFETGGEKIVEVVFNSYFNSSAYLFGSEGSIFSTHDRGHSFMIAKLPEARQLGMPLDFNAKSQDTFIYYGGKNCESILSPECHAVAYLTKDGGETFTEMLDNAIHCEFAGSLFKYPSNEDMVMCQVKEKSSQVRTLVSSTDFFHTDKKTVLENIIGYLSTGGYIIIAVPHKDNELTAYVTIDGVEFSEAKFPYDEDFTKQEAFTVLGSEEGSIFLHLATNLAPGRDFGNLLKSNSNGTSFVTLEHAVNTNTLGLVDFEKIQGLEGIILTNIVSNSDKVAENTEDKQLKTKITFNEGSDWNFLKPPQKDSEGKKFPCDSKSLDKCSLHLHGYTERKDVRDTYSSGSALGMMFGVGNVGANLLPYEECSTFLTTDGGETWTEVKKTPHQWEYGDHGGVLVLVPEIAETDSISYSTDSGRTWKDYKFCDDKVLVKDITTVPRDSALRFLLFGEAKNLGSGSFRTYTIDFRNIFERQCDFDNTGNKDSDFKYSPLGSQTGCLFGHQTEFLRKTDEKCFIGTIPLSEFSKNIKNCSCTRKDFECDYNYYKANDGTCKLVDGLTPTNATDICKKEPDLIEYFKSSGYRKIPLSTCEGGLKLDSSFTPYPCPGKEAEFKEKYSVKAGIYAFVYVTILLVIFFTTWFVYVRGIRRNGGFARFEEIRLNDDGLIENNNTDKVVNKIVKAGLFLSSIITFVFQHTKAGIAQVIAKIRARFSNREGPTYSSLMHHQFSNETDNLHNEDIDDLSSSVARGSNLDIEDEVIPSPQQEHASYTDQPAGNEVPNTLSAHSEEDANRPDSVDPRGHDK</sequence>
<dbReference type="FunFam" id="3.30.60.270:FF:000008">
    <property type="entry name" value="Vacuolar protein sorting/targeting protein PEP1"/>
    <property type="match status" value="1"/>
</dbReference>
<evidence type="ECO:0000259" key="12">
    <source>
        <dbReference type="SMART" id="SM00602"/>
    </source>
</evidence>
<dbReference type="Gene3D" id="2.120.10.10">
    <property type="match status" value="1"/>
</dbReference>
<feature type="domain" description="VPS10" evidence="12">
    <location>
        <begin position="45"/>
        <end position="712"/>
    </location>
</feature>
<gene>
    <name evidence="13" type="primary">SMKI12G0200</name>
    <name evidence="13" type="ORF">SMKI_12G0200</name>
</gene>
<evidence type="ECO:0000256" key="9">
    <source>
        <dbReference type="SAM" id="MobiDB-lite"/>
    </source>
</evidence>
<dbReference type="GO" id="GO:0005048">
    <property type="term" value="F:signal sequence binding"/>
    <property type="evidence" value="ECO:0007669"/>
    <property type="project" value="UniProtKB-ARBA"/>
</dbReference>
<dbReference type="GO" id="GO:0016020">
    <property type="term" value="C:membrane"/>
    <property type="evidence" value="ECO:0007669"/>
    <property type="project" value="InterPro"/>
</dbReference>
<dbReference type="Gene3D" id="2.130.10.10">
    <property type="entry name" value="YVTN repeat-like/Quinoprotein amine dehydrogenase"/>
    <property type="match status" value="2"/>
</dbReference>
<dbReference type="Gene3D" id="3.30.60.270">
    <property type="match status" value="2"/>
</dbReference>
<evidence type="ECO:0000313" key="13">
    <source>
        <dbReference type="EMBL" id="CAI4034884.1"/>
    </source>
</evidence>
<keyword evidence="5" id="KW-0677">Repeat</keyword>
<feature type="compositionally biased region" description="Polar residues" evidence="9">
    <location>
        <begin position="1518"/>
        <end position="1541"/>
    </location>
</feature>
<evidence type="ECO:0000256" key="8">
    <source>
        <dbReference type="ARBA" id="ARBA00023180"/>
    </source>
</evidence>
<dbReference type="PANTHER" id="PTHR12106">
    <property type="entry name" value="SORTILIN RELATED"/>
    <property type="match status" value="1"/>
</dbReference>
<dbReference type="InterPro" id="IPR036278">
    <property type="entry name" value="Sialidase_sf"/>
</dbReference>
<dbReference type="GO" id="GO:0006896">
    <property type="term" value="P:Golgi to vacuole transport"/>
    <property type="evidence" value="ECO:0007669"/>
    <property type="project" value="TreeGrafter"/>
</dbReference>
<dbReference type="PANTHER" id="PTHR12106:SF27">
    <property type="entry name" value="SORTILIN-RELATED RECEPTOR"/>
    <property type="match status" value="1"/>
</dbReference>
<evidence type="ECO:0000256" key="5">
    <source>
        <dbReference type="ARBA" id="ARBA00022737"/>
    </source>
</evidence>
<dbReference type="Pfam" id="PF15901">
    <property type="entry name" value="Sortilin_C"/>
    <property type="match status" value="2"/>
</dbReference>
<dbReference type="Proteomes" id="UP001161438">
    <property type="component" value="Chromosome 12"/>
</dbReference>
<comment type="similarity">
    <text evidence="2">Belongs to the VPS10-related sortilin family.</text>
</comment>
<reference evidence="13" key="1">
    <citation type="submission" date="2022-10" db="EMBL/GenBank/DDBJ databases">
        <authorList>
            <person name="Byrne P K."/>
        </authorList>
    </citation>
    <scope>NUCLEOTIDE SEQUENCE</scope>
    <source>
        <strain evidence="13">IFO1815</strain>
    </source>
</reference>
<feature type="region of interest" description="Disordered" evidence="9">
    <location>
        <begin position="1515"/>
        <end position="1560"/>
    </location>
</feature>
<dbReference type="InterPro" id="IPR015943">
    <property type="entry name" value="WD40/YVTN_repeat-like_dom_sf"/>
</dbReference>
<dbReference type="GO" id="GO:0006623">
    <property type="term" value="P:protein targeting to vacuole"/>
    <property type="evidence" value="ECO:0007669"/>
    <property type="project" value="TreeGrafter"/>
</dbReference>
<dbReference type="SMART" id="SM00602">
    <property type="entry name" value="VPS10"/>
    <property type="match status" value="2"/>
</dbReference>
<dbReference type="GO" id="GO:0005829">
    <property type="term" value="C:cytosol"/>
    <property type="evidence" value="ECO:0007669"/>
    <property type="project" value="GOC"/>
</dbReference>
<feature type="chain" id="PRO_5041379093" description="VPS10 domain-containing protein" evidence="11">
    <location>
        <begin position="22"/>
        <end position="1560"/>
    </location>
</feature>
<dbReference type="InterPro" id="IPR031777">
    <property type="entry name" value="Sortilin_C"/>
</dbReference>
<dbReference type="SUPFAM" id="SSF110296">
    <property type="entry name" value="Oligoxyloglucan reducing end-specific cellobiohydrolase"/>
    <property type="match status" value="2"/>
</dbReference>
<dbReference type="InterPro" id="IPR050310">
    <property type="entry name" value="VPS10-sortilin"/>
</dbReference>
<accession>A0AA35ISC0</accession>
<dbReference type="FunFam" id="2.130.10.10:FF:000998">
    <property type="entry name" value="VPS10 homolog 2"/>
    <property type="match status" value="1"/>
</dbReference>
<organism evidence="13 14">
    <name type="scientific">Saccharomyces mikatae IFO 1815</name>
    <dbReference type="NCBI Taxonomy" id="226126"/>
    <lineage>
        <taxon>Eukaryota</taxon>
        <taxon>Fungi</taxon>
        <taxon>Dikarya</taxon>
        <taxon>Ascomycota</taxon>
        <taxon>Saccharomycotina</taxon>
        <taxon>Saccharomycetes</taxon>
        <taxon>Saccharomycetales</taxon>
        <taxon>Saccharomycetaceae</taxon>
        <taxon>Saccharomyces</taxon>
    </lineage>
</organism>
<keyword evidence="6 10" id="KW-1133">Transmembrane helix</keyword>
<dbReference type="InterPro" id="IPR006581">
    <property type="entry name" value="VPS10"/>
</dbReference>
<dbReference type="RefSeq" id="XP_056078004.1">
    <property type="nucleotide sequence ID" value="XM_056224047.1"/>
</dbReference>
<evidence type="ECO:0000256" key="7">
    <source>
        <dbReference type="ARBA" id="ARBA00023136"/>
    </source>
</evidence>
<dbReference type="EMBL" id="OX365768">
    <property type="protein sequence ID" value="CAI4034884.1"/>
    <property type="molecule type" value="Genomic_DNA"/>
</dbReference>
<dbReference type="Pfam" id="PF15902">
    <property type="entry name" value="Sortilin-Vps10"/>
    <property type="match status" value="2"/>
</dbReference>
<comment type="subcellular location">
    <subcellularLocation>
        <location evidence="1">Golgi apparatus</location>
        <location evidence="1">trans-Golgi network membrane</location>
        <topology evidence="1">Single-pass type I membrane protein</topology>
    </subcellularLocation>
</comment>
<keyword evidence="14" id="KW-1185">Reference proteome</keyword>
<feature type="transmembrane region" description="Helical" evidence="10">
    <location>
        <begin position="1379"/>
        <end position="1399"/>
    </location>
</feature>
<evidence type="ECO:0000256" key="3">
    <source>
        <dbReference type="ARBA" id="ARBA00022692"/>
    </source>
</evidence>
<dbReference type="GO" id="GO:0005794">
    <property type="term" value="C:Golgi apparatus"/>
    <property type="evidence" value="ECO:0007669"/>
    <property type="project" value="UniProtKB-SubCell"/>
</dbReference>
<feature type="domain" description="VPS10" evidence="12">
    <location>
        <begin position="736"/>
        <end position="1367"/>
    </location>
</feature>